<evidence type="ECO:0000259" key="2">
    <source>
        <dbReference type="Pfam" id="PF04212"/>
    </source>
</evidence>
<evidence type="ECO:0000256" key="1">
    <source>
        <dbReference type="SAM" id="MobiDB-lite"/>
    </source>
</evidence>
<evidence type="ECO:0000313" key="3">
    <source>
        <dbReference type="EMBL" id="GAA5804252.1"/>
    </source>
</evidence>
<dbReference type="SUPFAM" id="SSF116846">
    <property type="entry name" value="MIT domain"/>
    <property type="match status" value="1"/>
</dbReference>
<feature type="compositionally biased region" description="Basic and acidic residues" evidence="1">
    <location>
        <begin position="28"/>
        <end position="38"/>
    </location>
</feature>
<reference evidence="3 4" key="1">
    <citation type="submission" date="2024-04" db="EMBL/GenBank/DDBJ databases">
        <title>genome sequences of Mucor flavus KT1a and Helicostylum pulchrum KT1b strains isolation_sourced from the surface of a dry-aged beef.</title>
        <authorList>
            <person name="Toyotome T."/>
            <person name="Hosono M."/>
            <person name="Torimaru M."/>
            <person name="Fukuda K."/>
            <person name="Mikami N."/>
        </authorList>
    </citation>
    <scope>NUCLEOTIDE SEQUENCE [LARGE SCALE GENOMIC DNA]</scope>
    <source>
        <strain evidence="3 4">KT1b</strain>
    </source>
</reference>
<name>A0ABP9YBB7_9FUNG</name>
<accession>A0ABP9YBB7</accession>
<dbReference type="Proteomes" id="UP001476247">
    <property type="component" value="Unassembled WGS sequence"/>
</dbReference>
<keyword evidence="4" id="KW-1185">Reference proteome</keyword>
<comment type="caution">
    <text evidence="3">The sequence shown here is derived from an EMBL/GenBank/DDBJ whole genome shotgun (WGS) entry which is preliminary data.</text>
</comment>
<dbReference type="Pfam" id="PF04212">
    <property type="entry name" value="MIT"/>
    <property type="match status" value="1"/>
</dbReference>
<proteinExistence type="predicted"/>
<feature type="region of interest" description="Disordered" evidence="1">
    <location>
        <begin position="15"/>
        <end position="82"/>
    </location>
</feature>
<evidence type="ECO:0000313" key="4">
    <source>
        <dbReference type="Proteomes" id="UP001476247"/>
    </source>
</evidence>
<gene>
    <name evidence="3" type="ORF">HPULCUR_009739</name>
</gene>
<organism evidence="3 4">
    <name type="scientific">Helicostylum pulchrum</name>
    <dbReference type="NCBI Taxonomy" id="562976"/>
    <lineage>
        <taxon>Eukaryota</taxon>
        <taxon>Fungi</taxon>
        <taxon>Fungi incertae sedis</taxon>
        <taxon>Mucoromycota</taxon>
        <taxon>Mucoromycotina</taxon>
        <taxon>Mucoromycetes</taxon>
        <taxon>Mucorales</taxon>
        <taxon>Mucorineae</taxon>
        <taxon>Mucoraceae</taxon>
        <taxon>Helicostylum</taxon>
    </lineage>
</organism>
<dbReference type="InterPro" id="IPR007330">
    <property type="entry name" value="MIT_dom"/>
</dbReference>
<dbReference type="EMBL" id="BAABUJ010000033">
    <property type="protein sequence ID" value="GAA5804252.1"/>
    <property type="molecule type" value="Genomic_DNA"/>
</dbReference>
<protein>
    <recommendedName>
        <fullName evidence="2">MIT domain-containing protein</fullName>
    </recommendedName>
</protein>
<feature type="domain" description="MIT" evidence="2">
    <location>
        <begin position="126"/>
        <end position="184"/>
    </location>
</feature>
<dbReference type="InterPro" id="IPR036181">
    <property type="entry name" value="MIT_dom_sf"/>
</dbReference>
<sequence length="310" mass="34712">MSTLVSRVLSQADKLPMMNNPSSWFPSYRKEQEAELQRQEQQQQQQQQDEDNFNAYRRLTPPGSPRYSMAPPPYEAAPTQPVVSEKRFSNTLSTIWKRASFSSYAGTDIKTPLSAVNSTIDKKQMEHAVTLINVATDMNNSGNQQMAIDLYMMGLDKLISALPLESDPTVKESLEKKLVELKERHKLSLVSLNDLLPEEEEDEDGQSRPIRAQISNLVINAAVLSAIALKKSPIPDALSSVMNYAVDGIQIMDEKHQIRQRTWNLAAKSVGKAVQIDRQFEIHQMVTGAFYTGFTAFVKAGLAYSETATD</sequence>
<dbReference type="Gene3D" id="1.20.58.80">
    <property type="entry name" value="Phosphotransferase system, lactose/cellobiose-type IIA subunit"/>
    <property type="match status" value="1"/>
</dbReference>